<accession>A0A4R0J6S2</accession>
<sequence length="256" mass="26614">MIAFVAGVLGLAVGSFLNVVVYRVPRGESVVSPPSHCPRCDSLVRSRHNVPVAGWILLRGRCADCRVPISVRYPLVELATGLLFAAVALRLDTAAALPAYLWFVGAGVALALIDLDVRRLPNAIVAPSYPVLLALLAGAAAWDHDWSALVRAVIGGAALFGFYLLLVLVYPAGLGWGDVKLSGLVGGVLAFLSWNALLIGAFAAFLLGGIVGIGVILIAGGGRKTALPFGPFMIAGVLLAVFAAAPVARWYGSLLH</sequence>
<dbReference type="Pfam" id="PF06750">
    <property type="entry name" value="A24_N_bact"/>
    <property type="match status" value="1"/>
</dbReference>
<reference evidence="10 11" key="1">
    <citation type="submission" date="2019-02" db="EMBL/GenBank/DDBJ databases">
        <title>Kribbella capetownensis sp. nov. and Kribbella speibonae sp. nov., isolated from soil.</title>
        <authorList>
            <person name="Curtis S.M."/>
            <person name="Norton I."/>
            <person name="Everest G.J."/>
            <person name="Meyers P.R."/>
        </authorList>
    </citation>
    <scope>NUCLEOTIDE SEQUENCE [LARGE SCALE GENOMIC DNA]</scope>
    <source>
        <strain evidence="10 11">YM55</strain>
    </source>
</reference>
<dbReference type="InterPro" id="IPR050882">
    <property type="entry name" value="Prepilin_peptidase/N-MTase"/>
</dbReference>
<dbReference type="EMBL" id="SJKC01000001">
    <property type="protein sequence ID" value="TCC42303.1"/>
    <property type="molecule type" value="Genomic_DNA"/>
</dbReference>
<proteinExistence type="inferred from homology"/>
<evidence type="ECO:0000259" key="8">
    <source>
        <dbReference type="Pfam" id="PF01478"/>
    </source>
</evidence>
<comment type="subcellular location">
    <subcellularLocation>
        <location evidence="1">Cell membrane</location>
        <topology evidence="1">Multi-pass membrane protein</topology>
    </subcellularLocation>
</comment>
<keyword evidence="6 7" id="KW-0472">Membrane</keyword>
<evidence type="ECO:0000313" key="10">
    <source>
        <dbReference type="EMBL" id="TCC42303.1"/>
    </source>
</evidence>
<protein>
    <submittedName>
        <fullName evidence="10">Prepilin peptidase</fullName>
    </submittedName>
</protein>
<feature type="transmembrane region" description="Helical" evidence="7">
    <location>
        <begin position="148"/>
        <end position="172"/>
    </location>
</feature>
<dbReference type="PANTHER" id="PTHR30487">
    <property type="entry name" value="TYPE 4 PREPILIN-LIKE PROTEINS LEADER PEPTIDE-PROCESSING ENZYME"/>
    <property type="match status" value="1"/>
</dbReference>
<feature type="transmembrane region" description="Helical" evidence="7">
    <location>
        <begin position="124"/>
        <end position="142"/>
    </location>
</feature>
<keyword evidence="5 7" id="KW-1133">Transmembrane helix</keyword>
<dbReference type="AlphaFoldDB" id="A0A4R0J6S2"/>
<evidence type="ECO:0000256" key="1">
    <source>
        <dbReference type="ARBA" id="ARBA00004651"/>
    </source>
</evidence>
<feature type="transmembrane region" description="Helical" evidence="7">
    <location>
        <begin position="99"/>
        <end position="117"/>
    </location>
</feature>
<evidence type="ECO:0000256" key="6">
    <source>
        <dbReference type="ARBA" id="ARBA00023136"/>
    </source>
</evidence>
<evidence type="ECO:0000259" key="9">
    <source>
        <dbReference type="Pfam" id="PF06750"/>
    </source>
</evidence>
<comment type="similarity">
    <text evidence="2">Belongs to the peptidase A24 family.</text>
</comment>
<dbReference type="InterPro" id="IPR010627">
    <property type="entry name" value="Prepilin_pept_A24_N"/>
</dbReference>
<gene>
    <name evidence="10" type="ORF">E0H92_11970</name>
</gene>
<evidence type="ECO:0000256" key="2">
    <source>
        <dbReference type="ARBA" id="ARBA00005801"/>
    </source>
</evidence>
<dbReference type="PANTHER" id="PTHR30487:SF0">
    <property type="entry name" value="PREPILIN LEADER PEPTIDASE_N-METHYLTRANSFERASE-RELATED"/>
    <property type="match status" value="1"/>
</dbReference>
<evidence type="ECO:0000256" key="4">
    <source>
        <dbReference type="ARBA" id="ARBA00022692"/>
    </source>
</evidence>
<evidence type="ECO:0000256" key="3">
    <source>
        <dbReference type="ARBA" id="ARBA00022475"/>
    </source>
</evidence>
<feature type="domain" description="Prepilin type IV endopeptidase peptidase" evidence="8">
    <location>
        <begin position="104"/>
        <end position="213"/>
    </location>
</feature>
<dbReference type="Gene3D" id="1.20.120.1220">
    <property type="match status" value="1"/>
</dbReference>
<feature type="transmembrane region" description="Helical" evidence="7">
    <location>
        <begin position="229"/>
        <end position="251"/>
    </location>
</feature>
<feature type="transmembrane region" description="Helical" evidence="7">
    <location>
        <begin position="184"/>
        <end position="217"/>
    </location>
</feature>
<dbReference type="RefSeq" id="WP_131496245.1">
    <property type="nucleotide sequence ID" value="NZ_SJKC01000001.1"/>
</dbReference>
<dbReference type="GO" id="GO:0006465">
    <property type="term" value="P:signal peptide processing"/>
    <property type="evidence" value="ECO:0007669"/>
    <property type="project" value="TreeGrafter"/>
</dbReference>
<dbReference type="Pfam" id="PF01478">
    <property type="entry name" value="Peptidase_A24"/>
    <property type="match status" value="1"/>
</dbReference>
<dbReference type="GO" id="GO:0004190">
    <property type="term" value="F:aspartic-type endopeptidase activity"/>
    <property type="evidence" value="ECO:0007669"/>
    <property type="project" value="InterPro"/>
</dbReference>
<organism evidence="10 11">
    <name type="scientific">Kribbella speibonae</name>
    <dbReference type="NCBI Taxonomy" id="1572660"/>
    <lineage>
        <taxon>Bacteria</taxon>
        <taxon>Bacillati</taxon>
        <taxon>Actinomycetota</taxon>
        <taxon>Actinomycetes</taxon>
        <taxon>Propionibacteriales</taxon>
        <taxon>Kribbellaceae</taxon>
        <taxon>Kribbella</taxon>
    </lineage>
</organism>
<keyword evidence="4 7" id="KW-0812">Transmembrane</keyword>
<evidence type="ECO:0000256" key="5">
    <source>
        <dbReference type="ARBA" id="ARBA00022989"/>
    </source>
</evidence>
<name>A0A4R0J6S2_9ACTN</name>
<keyword evidence="3" id="KW-1003">Cell membrane</keyword>
<dbReference type="GO" id="GO:0005886">
    <property type="term" value="C:plasma membrane"/>
    <property type="evidence" value="ECO:0007669"/>
    <property type="project" value="UniProtKB-SubCell"/>
</dbReference>
<dbReference type="InterPro" id="IPR000045">
    <property type="entry name" value="Prepilin_IV_endopep_pep"/>
</dbReference>
<comment type="caution">
    <text evidence="10">The sequence shown here is derived from an EMBL/GenBank/DDBJ whole genome shotgun (WGS) entry which is preliminary data.</text>
</comment>
<evidence type="ECO:0000256" key="7">
    <source>
        <dbReference type="SAM" id="Phobius"/>
    </source>
</evidence>
<feature type="domain" description="Prepilin peptidase A24 N-terminal" evidence="9">
    <location>
        <begin position="8"/>
        <end position="90"/>
    </location>
</feature>
<evidence type="ECO:0000313" key="11">
    <source>
        <dbReference type="Proteomes" id="UP000294225"/>
    </source>
</evidence>
<dbReference type="Proteomes" id="UP000294225">
    <property type="component" value="Unassembled WGS sequence"/>
</dbReference>